<dbReference type="AlphaFoldDB" id="A0A061I6Y6"/>
<feature type="compositionally biased region" description="Basic residues" evidence="1">
    <location>
        <begin position="1"/>
        <end position="11"/>
    </location>
</feature>
<proteinExistence type="predicted"/>
<evidence type="ECO:0000313" key="3">
    <source>
        <dbReference type="Proteomes" id="UP000030759"/>
    </source>
</evidence>
<dbReference type="Proteomes" id="UP000030759">
    <property type="component" value="Unassembled WGS sequence"/>
</dbReference>
<reference evidence="3" key="1">
    <citation type="journal article" date="2013" name="Nat. Biotechnol.">
        <title>Chinese hamster genome sequenced from sorted chromosomes.</title>
        <authorList>
            <person name="Brinkrolf K."/>
            <person name="Rupp O."/>
            <person name="Laux H."/>
            <person name="Kollin F."/>
            <person name="Ernst W."/>
            <person name="Linke B."/>
            <person name="Kofler R."/>
            <person name="Romand S."/>
            <person name="Hesse F."/>
            <person name="Budach W.E."/>
            <person name="Galosy S."/>
            <person name="Muller D."/>
            <person name="Noll T."/>
            <person name="Wienberg J."/>
            <person name="Jostock T."/>
            <person name="Leonard M."/>
            <person name="Grillari J."/>
            <person name="Tauch A."/>
            <person name="Goesmann A."/>
            <person name="Helk B."/>
            <person name="Mott J.E."/>
            <person name="Puhler A."/>
            <person name="Borth N."/>
        </authorList>
    </citation>
    <scope>NUCLEOTIDE SEQUENCE [LARGE SCALE GENOMIC DNA]</scope>
    <source>
        <strain evidence="3">17A/GY</strain>
    </source>
</reference>
<name>A0A061I6Y6_CRIGR</name>
<gene>
    <name evidence="2" type="ORF">H671_3g11296</name>
</gene>
<evidence type="ECO:0000256" key="1">
    <source>
        <dbReference type="SAM" id="MobiDB-lite"/>
    </source>
</evidence>
<feature type="region of interest" description="Disordered" evidence="1">
    <location>
        <begin position="1"/>
        <end position="20"/>
    </location>
</feature>
<dbReference type="EC" id="6.3.2.-" evidence="2"/>
<evidence type="ECO:0000313" key="2">
    <source>
        <dbReference type="EMBL" id="ERE77141.1"/>
    </source>
</evidence>
<organism evidence="2 3">
    <name type="scientific">Cricetulus griseus</name>
    <name type="common">Chinese hamster</name>
    <name type="synonym">Cricetulus barabensis griseus</name>
    <dbReference type="NCBI Taxonomy" id="10029"/>
    <lineage>
        <taxon>Eukaryota</taxon>
        <taxon>Metazoa</taxon>
        <taxon>Chordata</taxon>
        <taxon>Craniata</taxon>
        <taxon>Vertebrata</taxon>
        <taxon>Euteleostomi</taxon>
        <taxon>Mammalia</taxon>
        <taxon>Eutheria</taxon>
        <taxon>Euarchontoglires</taxon>
        <taxon>Glires</taxon>
        <taxon>Rodentia</taxon>
        <taxon>Myomorpha</taxon>
        <taxon>Muroidea</taxon>
        <taxon>Cricetidae</taxon>
        <taxon>Cricetinae</taxon>
        <taxon>Cricetulus</taxon>
    </lineage>
</organism>
<sequence>MSGVKKQKTCKGVRSPGTGVTDSCELPCGCWELNRGPLEELPVDRHLGCFQCGAVVRELHKGSAAQ</sequence>
<protein>
    <submittedName>
        <fullName evidence="2">E3 ubiquitin-protein ligase</fullName>
        <ecNumber evidence="2">6.3.2.-</ecNumber>
    </submittedName>
</protein>
<dbReference type="EMBL" id="KE673577">
    <property type="protein sequence ID" value="ERE77141.1"/>
    <property type="molecule type" value="Genomic_DNA"/>
</dbReference>
<accession>A0A061I6Y6</accession>